<dbReference type="Pfam" id="PF01663">
    <property type="entry name" value="Phosphodiest"/>
    <property type="match status" value="1"/>
</dbReference>
<dbReference type="GeneID" id="101860830"/>
<accession>A0ABM0JWJ9</accession>
<name>A0ABM0JWJ9_APLCA</name>
<keyword evidence="1" id="KW-1133">Transmembrane helix</keyword>
<dbReference type="Proteomes" id="UP000694888">
    <property type="component" value="Unplaced"/>
</dbReference>
<keyword evidence="1" id="KW-0472">Membrane</keyword>
<proteinExistence type="predicted"/>
<sequence>MFIIAFFLIGATLAQQQGDTVGTEDRNRGQRRLLMISFDGFRWDYLNGRTETPNFDRFRKNGVYVTKGLINEYVSNTLPNHFSLVTGLHVESHGIVDNFMYESETDRTFIPKFFDKDSVNHPDWHKTVGEPIWVTNQLQKKTGRSGVVMWMGGEAAIKGIRPTKHIRLDYAVTDKEKVDSLISWFTDEREPINLGVAYFSEPDKTAHAYGPDSEEVTQKIQHDDDVVGYLIGELEAKELLSTTDIIITSDHGFVSVSKERLILLDDYIDSSWYRHTSFMPGSIASLLPTEGKEDIIYENLKAASEEKGSFTVYRKKDIPERFHYKNHKRVPPIIAVAKSGYSFTDSKSVDSFWLAGNHGYDNDLPEMHPFFVAMGPSFKNNFELDQFRSVDVYPLMCHILNLKPAPNNGSMETVSLLLKDYDGGKRTTFVWTFIAVAVMFFLICMFLKNKSQDKPKAS</sequence>
<dbReference type="SUPFAM" id="SSF53649">
    <property type="entry name" value="Alkaline phosphatase-like"/>
    <property type="match status" value="1"/>
</dbReference>
<organism evidence="2 3">
    <name type="scientific">Aplysia californica</name>
    <name type="common">California sea hare</name>
    <dbReference type="NCBI Taxonomy" id="6500"/>
    <lineage>
        <taxon>Eukaryota</taxon>
        <taxon>Metazoa</taxon>
        <taxon>Spiralia</taxon>
        <taxon>Lophotrochozoa</taxon>
        <taxon>Mollusca</taxon>
        <taxon>Gastropoda</taxon>
        <taxon>Heterobranchia</taxon>
        <taxon>Euthyneura</taxon>
        <taxon>Tectipleura</taxon>
        <taxon>Aplysiida</taxon>
        <taxon>Aplysioidea</taxon>
        <taxon>Aplysiidae</taxon>
        <taxon>Aplysia</taxon>
    </lineage>
</organism>
<dbReference type="CDD" id="cd16018">
    <property type="entry name" value="Enpp"/>
    <property type="match status" value="1"/>
</dbReference>
<dbReference type="Gene3D" id="3.30.1360.180">
    <property type="match status" value="1"/>
</dbReference>
<feature type="transmembrane region" description="Helical" evidence="1">
    <location>
        <begin position="429"/>
        <end position="447"/>
    </location>
</feature>
<dbReference type="InterPro" id="IPR017850">
    <property type="entry name" value="Alkaline_phosphatase_core_sf"/>
</dbReference>
<dbReference type="PANTHER" id="PTHR10151:SF120">
    <property type="entry name" value="BIS(5'-ADENOSYL)-TRIPHOSPHATASE"/>
    <property type="match status" value="1"/>
</dbReference>
<dbReference type="Gene3D" id="3.40.720.10">
    <property type="entry name" value="Alkaline Phosphatase, subunit A"/>
    <property type="match status" value="1"/>
</dbReference>
<dbReference type="InterPro" id="IPR002591">
    <property type="entry name" value="Phosphodiest/P_Trfase"/>
</dbReference>
<evidence type="ECO:0000256" key="1">
    <source>
        <dbReference type="SAM" id="Phobius"/>
    </source>
</evidence>
<dbReference type="PANTHER" id="PTHR10151">
    <property type="entry name" value="ECTONUCLEOTIDE PYROPHOSPHATASE/PHOSPHODIESTERASE"/>
    <property type="match status" value="1"/>
</dbReference>
<keyword evidence="2" id="KW-1185">Reference proteome</keyword>
<evidence type="ECO:0000313" key="3">
    <source>
        <dbReference type="RefSeq" id="XP_005103202.1"/>
    </source>
</evidence>
<evidence type="ECO:0000313" key="2">
    <source>
        <dbReference type="Proteomes" id="UP000694888"/>
    </source>
</evidence>
<dbReference type="RefSeq" id="XP_005103202.1">
    <property type="nucleotide sequence ID" value="XM_005103145.3"/>
</dbReference>
<gene>
    <name evidence="3" type="primary">LOC101860830</name>
</gene>
<reference evidence="3" key="1">
    <citation type="submission" date="2025-08" db="UniProtKB">
        <authorList>
            <consortium name="RefSeq"/>
        </authorList>
    </citation>
    <scope>IDENTIFICATION</scope>
</reference>
<protein>
    <submittedName>
        <fullName evidence="3">Ectonucleotide pyrophosphatase/phosphodiesterase family member 5</fullName>
    </submittedName>
</protein>
<keyword evidence="1" id="KW-0812">Transmembrane</keyword>